<evidence type="ECO:0000313" key="1">
    <source>
        <dbReference type="EMBL" id="PJI91261.1"/>
    </source>
</evidence>
<accession>A0A2M8WK06</accession>
<dbReference type="InterPro" id="IPR027417">
    <property type="entry name" value="P-loop_NTPase"/>
</dbReference>
<dbReference type="Proteomes" id="UP000228531">
    <property type="component" value="Unassembled WGS sequence"/>
</dbReference>
<dbReference type="AlphaFoldDB" id="A0A2M8WK06"/>
<name>A0A2M8WK06_9RHOB</name>
<evidence type="ECO:0000313" key="2">
    <source>
        <dbReference type="Proteomes" id="UP000228531"/>
    </source>
</evidence>
<protein>
    <submittedName>
        <fullName evidence="1">AAA domain-containing protein</fullName>
    </submittedName>
</protein>
<dbReference type="Gene3D" id="3.40.50.300">
    <property type="entry name" value="P-loop containing nucleotide triphosphate hydrolases"/>
    <property type="match status" value="1"/>
</dbReference>
<dbReference type="SUPFAM" id="SSF52540">
    <property type="entry name" value="P-loop containing nucleoside triphosphate hydrolases"/>
    <property type="match status" value="1"/>
</dbReference>
<dbReference type="EMBL" id="PGTY01000001">
    <property type="protein sequence ID" value="PJI91261.1"/>
    <property type="molecule type" value="Genomic_DNA"/>
</dbReference>
<proteinExistence type="predicted"/>
<comment type="caution">
    <text evidence="1">The sequence shown here is derived from an EMBL/GenBank/DDBJ whole genome shotgun (WGS) entry which is preliminary data.</text>
</comment>
<keyword evidence="2" id="KW-1185">Reference proteome</keyword>
<sequence length="181" mass="20405">MLVLLNGAPGVGKLTVGRELSSLLEARLLDVHTVYNLSFALTEFKSEAFFKTIRSVWALADELISELPVDETIVFTETLAAGSPWAEETWARYERLAKERGPLCSIHLSCSLDENSRRISSIGRSDKRKPQDPEYARSWHERDRPLMGYATERLLTLETTNLSAGEAAQSIRKWIHSEILS</sequence>
<organism evidence="1 2">
    <name type="scientific">Yoonia maricola</name>
    <dbReference type="NCBI Taxonomy" id="420999"/>
    <lineage>
        <taxon>Bacteria</taxon>
        <taxon>Pseudomonadati</taxon>
        <taxon>Pseudomonadota</taxon>
        <taxon>Alphaproteobacteria</taxon>
        <taxon>Rhodobacterales</taxon>
        <taxon>Paracoccaceae</taxon>
        <taxon>Yoonia</taxon>
    </lineage>
</organism>
<dbReference type="Pfam" id="PF13238">
    <property type="entry name" value="AAA_18"/>
    <property type="match status" value="1"/>
</dbReference>
<reference evidence="1 2" key="1">
    <citation type="submission" date="2017-11" db="EMBL/GenBank/DDBJ databases">
        <title>Genomic Encyclopedia of Archaeal and Bacterial Type Strains, Phase II (KMG-II): From Individual Species to Whole Genera.</title>
        <authorList>
            <person name="Goeker M."/>
        </authorList>
    </citation>
    <scope>NUCLEOTIDE SEQUENCE [LARGE SCALE GENOMIC DNA]</scope>
    <source>
        <strain evidence="1 2">DSM 29128</strain>
    </source>
</reference>
<gene>
    <name evidence="1" type="ORF">BC777_0085</name>
</gene>